<sequence length="74" mass="8455">MKGGVSTMYWISRKKRLTFTPDSSTSSSTNGVRDEEWSLRSYRNSSSLLLLPPHPVPFSSHDLLHGLQSFRNWS</sequence>
<name>A0ABQ9DFL5_9PASS</name>
<dbReference type="Proteomes" id="UP001145742">
    <property type="component" value="Unassembled WGS sequence"/>
</dbReference>
<organism evidence="1 2">
    <name type="scientific">Willisornis vidua</name>
    <name type="common">Xingu scale-backed antbird</name>
    <dbReference type="NCBI Taxonomy" id="1566151"/>
    <lineage>
        <taxon>Eukaryota</taxon>
        <taxon>Metazoa</taxon>
        <taxon>Chordata</taxon>
        <taxon>Craniata</taxon>
        <taxon>Vertebrata</taxon>
        <taxon>Euteleostomi</taxon>
        <taxon>Archelosauria</taxon>
        <taxon>Archosauria</taxon>
        <taxon>Dinosauria</taxon>
        <taxon>Saurischia</taxon>
        <taxon>Theropoda</taxon>
        <taxon>Coelurosauria</taxon>
        <taxon>Aves</taxon>
        <taxon>Neognathae</taxon>
        <taxon>Neoaves</taxon>
        <taxon>Telluraves</taxon>
        <taxon>Australaves</taxon>
        <taxon>Passeriformes</taxon>
        <taxon>Thamnophilidae</taxon>
        <taxon>Willisornis</taxon>
    </lineage>
</organism>
<evidence type="ECO:0000313" key="1">
    <source>
        <dbReference type="EMBL" id="KAJ7420678.1"/>
    </source>
</evidence>
<evidence type="ECO:0000313" key="2">
    <source>
        <dbReference type="Proteomes" id="UP001145742"/>
    </source>
</evidence>
<keyword evidence="2" id="KW-1185">Reference proteome</keyword>
<proteinExistence type="predicted"/>
<reference evidence="1" key="1">
    <citation type="submission" date="2019-10" db="EMBL/GenBank/DDBJ databases">
        <authorList>
            <person name="Soares A.E.R."/>
            <person name="Aleixo A."/>
            <person name="Schneider P."/>
            <person name="Miyaki C.Y."/>
            <person name="Schneider M.P."/>
            <person name="Mello C."/>
            <person name="Vasconcelos A.T.R."/>
        </authorList>
    </citation>
    <scope>NUCLEOTIDE SEQUENCE</scope>
    <source>
        <tissue evidence="1">Muscle</tissue>
    </source>
</reference>
<accession>A0ABQ9DFL5</accession>
<gene>
    <name evidence="1" type="ORF">WISP_47233</name>
</gene>
<dbReference type="EMBL" id="WHWB01033299">
    <property type="protein sequence ID" value="KAJ7420678.1"/>
    <property type="molecule type" value="Genomic_DNA"/>
</dbReference>
<protein>
    <submittedName>
        <fullName evidence="1">Uncharacterized protein</fullName>
    </submittedName>
</protein>
<comment type="caution">
    <text evidence="1">The sequence shown here is derived from an EMBL/GenBank/DDBJ whole genome shotgun (WGS) entry which is preliminary data.</text>
</comment>